<reference evidence="1" key="2">
    <citation type="submission" date="2020-09" db="EMBL/GenBank/DDBJ databases">
        <authorList>
            <person name="Sun Q."/>
            <person name="Ohkuma M."/>
        </authorList>
    </citation>
    <scope>NUCLEOTIDE SEQUENCE</scope>
    <source>
        <strain evidence="1">JCM 30804</strain>
    </source>
</reference>
<organism evidence="1 2">
    <name type="scientific">Shewanella gelidii</name>
    <dbReference type="NCBI Taxonomy" id="1642821"/>
    <lineage>
        <taxon>Bacteria</taxon>
        <taxon>Pseudomonadati</taxon>
        <taxon>Pseudomonadota</taxon>
        <taxon>Gammaproteobacteria</taxon>
        <taxon>Alteromonadales</taxon>
        <taxon>Shewanellaceae</taxon>
        <taxon>Shewanella</taxon>
    </lineage>
</organism>
<dbReference type="EMBL" id="BMPZ01000006">
    <property type="protein sequence ID" value="GGI84924.1"/>
    <property type="molecule type" value="Genomic_DNA"/>
</dbReference>
<evidence type="ECO:0000313" key="1">
    <source>
        <dbReference type="EMBL" id="GGI84924.1"/>
    </source>
</evidence>
<reference evidence="1" key="1">
    <citation type="journal article" date="2014" name="Int. J. Syst. Evol. Microbiol.">
        <title>Complete genome sequence of Corynebacterium casei LMG S-19264T (=DSM 44701T), isolated from a smear-ripened cheese.</title>
        <authorList>
            <consortium name="US DOE Joint Genome Institute (JGI-PGF)"/>
            <person name="Walter F."/>
            <person name="Albersmeier A."/>
            <person name="Kalinowski J."/>
            <person name="Ruckert C."/>
        </authorList>
    </citation>
    <scope>NUCLEOTIDE SEQUENCE</scope>
    <source>
        <strain evidence="1">JCM 30804</strain>
    </source>
</reference>
<name>A0A917JTV7_9GAMM</name>
<protein>
    <submittedName>
        <fullName evidence="1">Uncharacterized protein</fullName>
    </submittedName>
</protein>
<proteinExistence type="predicted"/>
<dbReference type="Proteomes" id="UP000613743">
    <property type="component" value="Unassembled WGS sequence"/>
</dbReference>
<accession>A0A917JTV7</accession>
<sequence>MEEIGGVAGDIFAELRLEGALETGTTTASNDRAATPPLEDVVGVTLVLALSAAKGVC</sequence>
<gene>
    <name evidence="1" type="ORF">GCM10009332_22830</name>
</gene>
<comment type="caution">
    <text evidence="1">The sequence shown here is derived from an EMBL/GenBank/DDBJ whole genome shotgun (WGS) entry which is preliminary data.</text>
</comment>
<dbReference type="AlphaFoldDB" id="A0A917JTV7"/>
<evidence type="ECO:0000313" key="2">
    <source>
        <dbReference type="Proteomes" id="UP000613743"/>
    </source>
</evidence>
<keyword evidence="2" id="KW-1185">Reference proteome</keyword>